<dbReference type="InterPro" id="IPR008969">
    <property type="entry name" value="CarboxyPept-like_regulatory"/>
</dbReference>
<dbReference type="SUPFAM" id="SSF49464">
    <property type="entry name" value="Carboxypeptidase regulatory domain-like"/>
    <property type="match status" value="1"/>
</dbReference>
<accession>A0A931GZR6</accession>
<dbReference type="RefSeq" id="WP_196992378.1">
    <property type="nucleotide sequence ID" value="NZ_JADWYR010000002.1"/>
</dbReference>
<organism evidence="2 3">
    <name type="scientific">Panacibacter microcysteis</name>
    <dbReference type="NCBI Taxonomy" id="2793269"/>
    <lineage>
        <taxon>Bacteria</taxon>
        <taxon>Pseudomonadati</taxon>
        <taxon>Bacteroidota</taxon>
        <taxon>Chitinophagia</taxon>
        <taxon>Chitinophagales</taxon>
        <taxon>Chitinophagaceae</taxon>
        <taxon>Panacibacter</taxon>
    </lineage>
</organism>
<evidence type="ECO:0000256" key="1">
    <source>
        <dbReference type="SAM" id="SignalP"/>
    </source>
</evidence>
<gene>
    <name evidence="2" type="ORF">I5907_19030</name>
</gene>
<dbReference type="AlphaFoldDB" id="A0A931GZR6"/>
<feature type="chain" id="PRO_5036920532" evidence="1">
    <location>
        <begin position="24"/>
        <end position="239"/>
    </location>
</feature>
<sequence length="239" mass="27371">MNVNITKTCLLFLLTICMLPVMAQRKAITGLVTDSLSAAPLAGVQVTNLTTNKKATANTNGQFTIGADVNDVLYFTKDGYRFKTFAYSLLMDGTLDVKMSPLANVLPGVSVRADYNKYQSDSIKRLDDFNKDMVSPKYKAVQNNSNGAGAVINLDRLSSREKQKRRADKLFKQHEEEAYIRYRFSPDLVSEYTGLKGDSLERFINNYRPGYDWLRKHTTEEDVFYYINDKLKDYYRRKE</sequence>
<protein>
    <submittedName>
        <fullName evidence="2">Carboxypeptidase regulatory-like domain-containing protein</fullName>
    </submittedName>
</protein>
<reference evidence="2" key="1">
    <citation type="submission" date="2020-11" db="EMBL/GenBank/DDBJ databases">
        <title>Bacterial whole genome sequence for Panacibacter sp. DH6.</title>
        <authorList>
            <person name="Le V."/>
            <person name="Ko S."/>
            <person name="Ahn C.-Y."/>
            <person name="Oh H.-M."/>
        </authorList>
    </citation>
    <scope>NUCLEOTIDE SEQUENCE</scope>
    <source>
        <strain evidence="2">DH6</strain>
    </source>
</reference>
<dbReference type="GO" id="GO:0004180">
    <property type="term" value="F:carboxypeptidase activity"/>
    <property type="evidence" value="ECO:0007669"/>
    <property type="project" value="UniProtKB-KW"/>
</dbReference>
<keyword evidence="2" id="KW-0645">Protease</keyword>
<keyword evidence="1" id="KW-0732">Signal</keyword>
<keyword evidence="3" id="KW-1185">Reference proteome</keyword>
<keyword evidence="2" id="KW-0121">Carboxypeptidase</keyword>
<keyword evidence="2" id="KW-0378">Hydrolase</keyword>
<name>A0A931GZR6_9BACT</name>
<evidence type="ECO:0000313" key="3">
    <source>
        <dbReference type="Proteomes" id="UP000628448"/>
    </source>
</evidence>
<dbReference type="Gene3D" id="2.60.40.1120">
    <property type="entry name" value="Carboxypeptidase-like, regulatory domain"/>
    <property type="match status" value="1"/>
</dbReference>
<proteinExistence type="predicted"/>
<comment type="caution">
    <text evidence="2">The sequence shown here is derived from an EMBL/GenBank/DDBJ whole genome shotgun (WGS) entry which is preliminary data.</text>
</comment>
<evidence type="ECO:0000313" key="2">
    <source>
        <dbReference type="EMBL" id="MBG9378340.1"/>
    </source>
</evidence>
<dbReference type="EMBL" id="JADWYR010000002">
    <property type="protein sequence ID" value="MBG9378340.1"/>
    <property type="molecule type" value="Genomic_DNA"/>
</dbReference>
<feature type="signal peptide" evidence="1">
    <location>
        <begin position="1"/>
        <end position="23"/>
    </location>
</feature>
<dbReference type="Proteomes" id="UP000628448">
    <property type="component" value="Unassembled WGS sequence"/>
</dbReference>